<reference evidence="1 2" key="1">
    <citation type="journal article" date="2022" name="Plant J.">
        <title>Chromosome-level genome of Camellia lanceoleosa provides a valuable resource for understanding genome evolution and self-incompatibility.</title>
        <authorList>
            <person name="Gong W."/>
            <person name="Xiao S."/>
            <person name="Wang L."/>
            <person name="Liao Z."/>
            <person name="Chang Y."/>
            <person name="Mo W."/>
            <person name="Hu G."/>
            <person name="Li W."/>
            <person name="Zhao G."/>
            <person name="Zhu H."/>
            <person name="Hu X."/>
            <person name="Ji K."/>
            <person name="Xiang X."/>
            <person name="Song Q."/>
            <person name="Yuan D."/>
            <person name="Jin S."/>
            <person name="Zhang L."/>
        </authorList>
    </citation>
    <scope>NUCLEOTIDE SEQUENCE [LARGE SCALE GENOMIC DNA]</scope>
    <source>
        <strain evidence="1">SQ_2022a</strain>
    </source>
</reference>
<comment type="caution">
    <text evidence="1">The sequence shown here is derived from an EMBL/GenBank/DDBJ whole genome shotgun (WGS) entry which is preliminary data.</text>
</comment>
<keyword evidence="2" id="KW-1185">Reference proteome</keyword>
<name>A0ACC0IDA5_9ERIC</name>
<sequence length="935" mass="105035">MIMITHLFHRFIFHVVLDLWSSFLKMDSGELDRNGKCVEELFSEKLVPLNSPDTSDMFGDQQVHPRVGDKYQVKIPRMITESERLHLLRNPDDTEINFNVSHYFVLGLAVPAIWVDDKINNNQKKGIKVYKKRDDSVNAKGSVGSKKVNKRQHISNKKGLKAKTLDVALDSGKESKSAISEPAMAGKGNPNQMCRSKSCCLVPGLLGDSPWTDIEFSSFLLALYIFEKNLVQVKRFMESKEMGEILSFYYGKFYGSDEHRRYADCRKMMKSRKCKIGQRIFTGWRQQELLSRLLLHVSEDAKSTLVEVSKAFAEGRTSLEEYVHTLKTVAGIPVLIEAVGIGRGKEDLTNLAMEPTKTNLVLPFRPKIPVGKACSSLAFEDIVKFLTGDFRLSKAQLNDIFWEAVWPRLLERGWHSEQPKNHGYYSSKHQLVFLMPGVKKFSRRKLVKGDHYFDSVRDVLSRVASEPKLIKLEDEEPRVSSCEEVHEREPEPTINHDDPADHQQLYYLKPRVSTYNPNLLRLTVVDTSLACGEKSSKVRELRNLPSDTGITSILSNHSKESDGDSSGDSVDVPDSVVMLLKGQKKPRSSNHSKGMVDNSNSNQRMSIDDSKAVKKLVGNHHCQDTDLSNAKQSRTIKNCFSRRVRPGRSNLLPPLTKQRTLAACAKDDTSCSMEKFMVGSGFTQVEPSFRSNSLDVSKVGPFDEKKVLSTNSSLEGSPKKDSNKGILHHENMYGMEISLAECEKPQSRPLIDLNVLQDPSDSENGEICDTKVDESQKNPNANVLCFSSDKYELVKEPNNLCTSSNVNAAEKHLIESPRRQSTRNRPLTTRALEALAFGYLSTKRRRKGTENQRQDNPVSKHSCKAHIRADVTSNSGSISSGILDDKDQNGVDRVCKGSKSTVSNSLSETERKVALELVEISKATYHPGVLNFNDD</sequence>
<accession>A0ACC0IDA5</accession>
<protein>
    <submittedName>
        <fullName evidence="1">Uncharacterized protein</fullName>
    </submittedName>
</protein>
<evidence type="ECO:0000313" key="2">
    <source>
        <dbReference type="Proteomes" id="UP001060215"/>
    </source>
</evidence>
<dbReference type="Proteomes" id="UP001060215">
    <property type="component" value="Chromosome 6"/>
</dbReference>
<dbReference type="EMBL" id="CM045763">
    <property type="protein sequence ID" value="KAI8023714.1"/>
    <property type="molecule type" value="Genomic_DNA"/>
</dbReference>
<evidence type="ECO:0000313" key="1">
    <source>
        <dbReference type="EMBL" id="KAI8023714.1"/>
    </source>
</evidence>
<organism evidence="1 2">
    <name type="scientific">Camellia lanceoleosa</name>
    <dbReference type="NCBI Taxonomy" id="1840588"/>
    <lineage>
        <taxon>Eukaryota</taxon>
        <taxon>Viridiplantae</taxon>
        <taxon>Streptophyta</taxon>
        <taxon>Embryophyta</taxon>
        <taxon>Tracheophyta</taxon>
        <taxon>Spermatophyta</taxon>
        <taxon>Magnoliopsida</taxon>
        <taxon>eudicotyledons</taxon>
        <taxon>Gunneridae</taxon>
        <taxon>Pentapetalae</taxon>
        <taxon>asterids</taxon>
        <taxon>Ericales</taxon>
        <taxon>Theaceae</taxon>
        <taxon>Camellia</taxon>
    </lineage>
</organism>
<proteinExistence type="predicted"/>
<gene>
    <name evidence="1" type="ORF">LOK49_LG03G01731</name>
</gene>